<evidence type="ECO:0000259" key="10">
    <source>
        <dbReference type="Pfam" id="PF14416"/>
    </source>
</evidence>
<reference evidence="12" key="1">
    <citation type="submission" date="2023-12" db="EMBL/GenBank/DDBJ databases">
        <title>Genome assembly of Anisodus tanguticus.</title>
        <authorList>
            <person name="Wang Y.-J."/>
        </authorList>
    </citation>
    <scope>NUCLEOTIDE SEQUENCE</scope>
    <source>
        <strain evidence="12">KB-2021</strain>
        <tissue evidence="12">Leaf</tissue>
    </source>
</reference>
<comment type="subcellular location">
    <subcellularLocation>
        <location evidence="1">Membrane</location>
        <topology evidence="1">Single-pass membrane protein</topology>
    </subcellularLocation>
</comment>
<keyword evidence="5" id="KW-1133">Transmembrane helix</keyword>
<evidence type="ECO:0000259" key="9">
    <source>
        <dbReference type="Pfam" id="PF13839"/>
    </source>
</evidence>
<feature type="compositionally biased region" description="Basic and acidic residues" evidence="7">
    <location>
        <begin position="257"/>
        <end position="270"/>
    </location>
</feature>
<feature type="region of interest" description="Disordered" evidence="7">
    <location>
        <begin position="257"/>
        <end position="284"/>
    </location>
</feature>
<dbReference type="Pfam" id="PF14416">
    <property type="entry name" value="PMR5N"/>
    <property type="match status" value="1"/>
</dbReference>
<evidence type="ECO:0000313" key="13">
    <source>
        <dbReference type="Proteomes" id="UP001291623"/>
    </source>
</evidence>
<sequence length="1255" mass="141457">MAEASSNVRLVRCPKCGNLLPELHDFSVYQCGGCGTVLRAKNKGILDDGLSEVSDSEKIRAVPDRGDVAMNVDTVSDFDDKRSEFQPGSKGRMVSHRRVISGSNDREVLDDFDKAQEGEPSLISSRLGNRFRRENYYDYDECSTSKGKRDHSIGVDDYWGKINTVESVGFGVRNELKKVRPSMDSLGSGPPMDSRYVERSYANGGPLENDMGSYYGSVNHRRYSGGLDGVAGVPDLESNRAELLRKINDLKDQLSRTCDVSEKPKDRVPVDGRIASTSIDPYDVHNQGSYGANRHPVGPSKNVQERPYTYGHQGNVPYKGGHGSMMPDSYPSNNFSHEFLGYRMEYRQQMLRKPPHQMPYQHFPPQMYPEHYPGHHTDNFFIPHPHETLFHQSSCSCSHCLNQNYHVPPVIQPSGFVNRSSRPGPSNPILHHHMNSLGDHEGRRLTRSHSDLESENVGLGYQRFPRRVAVAHRVGRVYQAIAGGAPFITCCGCFELLKLPKLLMITGKREKKIRCGSCLSIILFKLGSNELGVSVPTQVKQLSANENLQNANGCLTNDEMSPWSEDYDNSNYHFTDTKLESPSGSQKSISTEREKRQNVHSSSSSLSEDEPSPESVTEMSLEDDPLPLLDSSQNDHAYSISPKDVGEKYSKEHTDQERTIHDRSTSSQNSVKDVSAAVEMDVSMNDFVHSGVSVESIQSSKEDNLSKSYKGGESFMGFIKRSIGELSRSNQSSENGRSNVFVNGRPIPDRIVKKAEKLAGPIQPGDYWYDYRAGFWGVMGHPCLGIIMPNIEEFNYPIPKDCAAGNTGIYVNGRELHQKDLDLLASRGLPITKNKSYFIEISGSVIDEHTGEELDGLGKLAPTLLFSRSDVIIEVQETQKTLFSPPPVSFSLPEIADQIGPQEQPGRCNLFIGDWIPDPAGPVYTNKTCKFIEDHQNCMKNGRPDNGYLYWRWNPRNCKLPRLNPHKFLQLMSNKTWALIGDSISRNHVQSFLCVLSKAEEAIEVYHDKEYRSRRWLFPSYNFTVSVIWSPFLAQAAIFEDYNGVSTSEIELHLDKLDTSWTDQFNDFDYMIFASGEWYVKTAIYYENNTVLGCHYCPKKNLTELGFNFAYHKVLGNVFNYILSSNHKGMIFFRTATPDHFENGEWFSGGNCKRTEPVKEGNFTLSEIQKILHEIELEEIEKATAKASEKGLNFKLFDVTSLSLMRPDGHPGPYRYFQPFAKDKNAKIINDCLHWCMPGPIDAWNDMLMEMVLNG</sequence>
<evidence type="ECO:0000256" key="3">
    <source>
        <dbReference type="ARBA" id="ARBA00022692"/>
    </source>
</evidence>
<dbReference type="GO" id="GO:0016020">
    <property type="term" value="C:membrane"/>
    <property type="evidence" value="ECO:0007669"/>
    <property type="project" value="UniProtKB-SubCell"/>
</dbReference>
<evidence type="ECO:0000259" key="8">
    <source>
        <dbReference type="Pfam" id="PF11331"/>
    </source>
</evidence>
<dbReference type="InterPro" id="IPR040244">
    <property type="entry name" value="EDR4-like"/>
</dbReference>
<evidence type="ECO:0000259" key="11">
    <source>
        <dbReference type="Pfam" id="PF22910"/>
    </source>
</evidence>
<dbReference type="GO" id="GO:0016740">
    <property type="term" value="F:transferase activity"/>
    <property type="evidence" value="ECO:0007669"/>
    <property type="project" value="InterPro"/>
</dbReference>
<evidence type="ECO:0000256" key="5">
    <source>
        <dbReference type="ARBA" id="ARBA00022989"/>
    </source>
</evidence>
<feature type="compositionally biased region" description="Basic and acidic residues" evidence="7">
    <location>
        <begin position="644"/>
        <end position="664"/>
    </location>
</feature>
<keyword evidence="6" id="KW-0472">Membrane</keyword>
<organism evidence="12 13">
    <name type="scientific">Anisodus tanguticus</name>
    <dbReference type="NCBI Taxonomy" id="243964"/>
    <lineage>
        <taxon>Eukaryota</taxon>
        <taxon>Viridiplantae</taxon>
        <taxon>Streptophyta</taxon>
        <taxon>Embryophyta</taxon>
        <taxon>Tracheophyta</taxon>
        <taxon>Spermatophyta</taxon>
        <taxon>Magnoliopsida</taxon>
        <taxon>eudicotyledons</taxon>
        <taxon>Gunneridae</taxon>
        <taxon>Pentapetalae</taxon>
        <taxon>asterids</taxon>
        <taxon>lamiids</taxon>
        <taxon>Solanales</taxon>
        <taxon>Solanaceae</taxon>
        <taxon>Solanoideae</taxon>
        <taxon>Hyoscyameae</taxon>
        <taxon>Anisodus</taxon>
    </lineage>
</organism>
<feature type="region of interest" description="Disordered" evidence="7">
    <location>
        <begin position="553"/>
        <end position="671"/>
    </location>
</feature>
<dbReference type="EMBL" id="JAVYJV010000024">
    <property type="protein sequence ID" value="KAK4338486.1"/>
    <property type="molecule type" value="Genomic_DNA"/>
</dbReference>
<comment type="similarity">
    <text evidence="2">Belongs to the PC-esterase family. TBL subfamily.</text>
</comment>
<evidence type="ECO:0000256" key="7">
    <source>
        <dbReference type="SAM" id="MobiDB-lite"/>
    </source>
</evidence>
<accession>A0AAE1UST2</accession>
<comment type="caution">
    <text evidence="12">The sequence shown here is derived from an EMBL/GenBank/DDBJ whole genome shotgun (WGS) entry which is preliminary data.</text>
</comment>
<proteinExistence type="inferred from homology"/>
<dbReference type="PANTHER" id="PTHR31105">
    <property type="entry name" value="EXTRA-LARGE G-PROTEIN-LIKE"/>
    <property type="match status" value="1"/>
</dbReference>
<evidence type="ECO:0000256" key="1">
    <source>
        <dbReference type="ARBA" id="ARBA00004167"/>
    </source>
</evidence>
<dbReference type="InterPro" id="IPR026057">
    <property type="entry name" value="TBL_C"/>
</dbReference>
<feature type="compositionally biased region" description="Polar residues" evidence="7">
    <location>
        <begin position="569"/>
        <end position="589"/>
    </location>
</feature>
<gene>
    <name evidence="12" type="ORF">RND71_042973</name>
</gene>
<dbReference type="PANTHER" id="PTHR31105:SF55">
    <property type="entry name" value="ZINC-RIBBON DOMAIN-CONTAINING PROTEIN-RELATED"/>
    <property type="match status" value="1"/>
</dbReference>
<feature type="domain" description="Trichome birefringence-like N-terminal" evidence="10">
    <location>
        <begin position="907"/>
        <end position="959"/>
    </location>
</feature>
<dbReference type="AlphaFoldDB" id="A0AAE1UST2"/>
<evidence type="ECO:0000256" key="4">
    <source>
        <dbReference type="ARBA" id="ARBA00022968"/>
    </source>
</evidence>
<dbReference type="InterPro" id="IPR021480">
    <property type="entry name" value="Zinc_ribbon_12"/>
</dbReference>
<dbReference type="Pfam" id="PF11331">
    <property type="entry name" value="Zn_ribbon_12"/>
    <property type="match status" value="1"/>
</dbReference>
<feature type="domain" description="Trichome birefringence-like C-terminal" evidence="9">
    <location>
        <begin position="960"/>
        <end position="1251"/>
    </location>
</feature>
<dbReference type="Pfam" id="PF22910">
    <property type="entry name" value="EDR4-like_1st"/>
    <property type="match status" value="1"/>
</dbReference>
<dbReference type="InterPro" id="IPR055126">
    <property type="entry name" value="EDR4-like_N"/>
</dbReference>
<dbReference type="Proteomes" id="UP001291623">
    <property type="component" value="Unassembled WGS sequence"/>
</dbReference>
<keyword evidence="3" id="KW-0812">Transmembrane</keyword>
<feature type="domain" description="Enhanced disease resistance 4-like N-terminal" evidence="11">
    <location>
        <begin position="7"/>
        <end position="40"/>
    </location>
</feature>
<keyword evidence="13" id="KW-1185">Reference proteome</keyword>
<dbReference type="InterPro" id="IPR025846">
    <property type="entry name" value="TBL_N"/>
</dbReference>
<dbReference type="Pfam" id="PF13839">
    <property type="entry name" value="PC-Esterase"/>
    <property type="match status" value="1"/>
</dbReference>
<evidence type="ECO:0000313" key="12">
    <source>
        <dbReference type="EMBL" id="KAK4338486.1"/>
    </source>
</evidence>
<protein>
    <submittedName>
        <fullName evidence="12">Uncharacterized protein</fullName>
    </submittedName>
</protein>
<evidence type="ECO:0000256" key="6">
    <source>
        <dbReference type="ARBA" id="ARBA00023136"/>
    </source>
</evidence>
<name>A0AAE1UST2_9SOLA</name>
<evidence type="ECO:0000256" key="2">
    <source>
        <dbReference type="ARBA" id="ARBA00007727"/>
    </source>
</evidence>
<dbReference type="GO" id="GO:1900150">
    <property type="term" value="P:regulation of defense response to fungus"/>
    <property type="evidence" value="ECO:0007669"/>
    <property type="project" value="InterPro"/>
</dbReference>
<keyword evidence="4" id="KW-0735">Signal-anchor</keyword>
<feature type="domain" description="Probable zinc-ribbon" evidence="8">
    <location>
        <begin position="482"/>
        <end position="526"/>
    </location>
</feature>